<dbReference type="Gene3D" id="3.40.630.30">
    <property type="match status" value="1"/>
</dbReference>
<dbReference type="PROSITE" id="PS51186">
    <property type="entry name" value="GNAT"/>
    <property type="match status" value="1"/>
</dbReference>
<evidence type="ECO:0000259" key="1">
    <source>
        <dbReference type="PROSITE" id="PS51186"/>
    </source>
</evidence>
<keyword evidence="3" id="KW-1185">Reference proteome</keyword>
<evidence type="ECO:0000313" key="2">
    <source>
        <dbReference type="EMBL" id="SEG07224.1"/>
    </source>
</evidence>
<dbReference type="Pfam" id="PF13302">
    <property type="entry name" value="Acetyltransf_3"/>
    <property type="match status" value="1"/>
</dbReference>
<dbReference type="Proteomes" id="UP000236752">
    <property type="component" value="Unassembled WGS sequence"/>
</dbReference>
<dbReference type="InterPro" id="IPR016181">
    <property type="entry name" value="Acyl_CoA_acyltransferase"/>
</dbReference>
<dbReference type="SUPFAM" id="SSF55729">
    <property type="entry name" value="Acyl-CoA N-acyltransferases (Nat)"/>
    <property type="match status" value="1"/>
</dbReference>
<dbReference type="PANTHER" id="PTHR43328">
    <property type="entry name" value="ACETYLTRANSFERASE-RELATED"/>
    <property type="match status" value="1"/>
</dbReference>
<proteinExistence type="predicted"/>
<protein>
    <submittedName>
        <fullName evidence="2">Protein N-acetyltransferase, RimJ/RimL family</fullName>
    </submittedName>
</protein>
<keyword evidence="2" id="KW-0808">Transferase</keyword>
<feature type="domain" description="N-acetyltransferase" evidence="1">
    <location>
        <begin position="37"/>
        <end position="178"/>
    </location>
</feature>
<dbReference type="GO" id="GO:0016747">
    <property type="term" value="F:acyltransferase activity, transferring groups other than amino-acyl groups"/>
    <property type="evidence" value="ECO:0007669"/>
    <property type="project" value="InterPro"/>
</dbReference>
<evidence type="ECO:0000313" key="3">
    <source>
        <dbReference type="Proteomes" id="UP000236752"/>
    </source>
</evidence>
<dbReference type="PANTHER" id="PTHR43328:SF1">
    <property type="entry name" value="N-ACETYLTRANSFERASE DOMAIN-CONTAINING PROTEIN"/>
    <property type="match status" value="1"/>
</dbReference>
<organism evidence="2 3">
    <name type="scientific">Thalassococcus halodurans</name>
    <dbReference type="NCBI Taxonomy" id="373675"/>
    <lineage>
        <taxon>Bacteria</taxon>
        <taxon>Pseudomonadati</taxon>
        <taxon>Pseudomonadota</taxon>
        <taxon>Alphaproteobacteria</taxon>
        <taxon>Rhodobacterales</taxon>
        <taxon>Roseobacteraceae</taxon>
        <taxon>Thalassococcus</taxon>
    </lineage>
</organism>
<gene>
    <name evidence="2" type="ORF">SAMN04488045_1735</name>
</gene>
<dbReference type="RefSeq" id="WP_103910039.1">
    <property type="nucleotide sequence ID" value="NZ_FNUZ01000002.1"/>
</dbReference>
<dbReference type="InterPro" id="IPR000182">
    <property type="entry name" value="GNAT_dom"/>
</dbReference>
<sequence length="178" mass="19636">MLVEKLATPDVISCERFELRPVRVSDQGLIGHYAADLRLAKMTPNIPNPVPPGWADAFVARTLKDDEDIDRWVLDGTCSDRPEVMGVISLQKMDRAQSEISYWVAPAFWNTGIASAAVRGVIEANPQGVQTMFASVFQDNPASARVLTNAGFEYIGDAEAFCVARNSKVSTWTYLKKL</sequence>
<accession>A0A1H5X634</accession>
<name>A0A1H5X634_9RHOB</name>
<dbReference type="AlphaFoldDB" id="A0A1H5X634"/>
<dbReference type="EMBL" id="FNUZ01000002">
    <property type="protein sequence ID" value="SEG07224.1"/>
    <property type="molecule type" value="Genomic_DNA"/>
</dbReference>
<dbReference type="OrthoDB" id="9804153at2"/>
<reference evidence="2 3" key="1">
    <citation type="submission" date="2016-10" db="EMBL/GenBank/DDBJ databases">
        <authorList>
            <person name="de Groot N.N."/>
        </authorList>
    </citation>
    <scope>NUCLEOTIDE SEQUENCE [LARGE SCALE GENOMIC DNA]</scope>
    <source>
        <strain evidence="2 3">DSM 26915</strain>
    </source>
</reference>